<dbReference type="GO" id="GO:0001227">
    <property type="term" value="F:DNA-binding transcription repressor activity, RNA polymerase II-specific"/>
    <property type="evidence" value="ECO:0007669"/>
    <property type="project" value="InterPro"/>
</dbReference>
<keyword evidence="3" id="KW-0677">Repeat</keyword>
<evidence type="ECO:0000259" key="11">
    <source>
        <dbReference type="PROSITE" id="PS50157"/>
    </source>
</evidence>
<dbReference type="FunFam" id="3.30.160.60:FF:000262">
    <property type="entry name" value="PR domain zinc finger protein 1"/>
    <property type="match status" value="1"/>
</dbReference>
<dbReference type="Gene3D" id="2.170.270.10">
    <property type="entry name" value="SET domain"/>
    <property type="match status" value="1"/>
</dbReference>
<dbReference type="Pfam" id="PF00096">
    <property type="entry name" value="zf-C2H2"/>
    <property type="match status" value="3"/>
</dbReference>
<protein>
    <submittedName>
        <fullName evidence="13">Krox1 protein</fullName>
    </submittedName>
</protein>
<evidence type="ECO:0000256" key="8">
    <source>
        <dbReference type="ARBA" id="ARBA00023242"/>
    </source>
</evidence>
<organism evidence="13">
    <name type="scientific">Strongylocentrotus purpuratus</name>
    <name type="common">Purple sea urchin</name>
    <dbReference type="NCBI Taxonomy" id="7668"/>
    <lineage>
        <taxon>Eukaryota</taxon>
        <taxon>Metazoa</taxon>
        <taxon>Echinodermata</taxon>
        <taxon>Eleutherozoa</taxon>
        <taxon>Echinozoa</taxon>
        <taxon>Echinoidea</taxon>
        <taxon>Euechinoidea</taxon>
        <taxon>Echinacea</taxon>
        <taxon>Camarodonta</taxon>
        <taxon>Echinidea</taxon>
        <taxon>Strongylocentrotidae</taxon>
        <taxon>Strongylocentrotus</taxon>
    </lineage>
</organism>
<keyword evidence="4 9" id="KW-0863">Zinc-finger</keyword>
<dbReference type="GeneID" id="751833"/>
<evidence type="ECO:0000256" key="4">
    <source>
        <dbReference type="ARBA" id="ARBA00022771"/>
    </source>
</evidence>
<dbReference type="FunFam" id="3.30.160.60:FF:001498">
    <property type="entry name" value="Zinc finger protein 404"/>
    <property type="match status" value="1"/>
</dbReference>
<dbReference type="CTD" id="751833"/>
<feature type="region of interest" description="Disordered" evidence="10">
    <location>
        <begin position="627"/>
        <end position="646"/>
    </location>
</feature>
<reference evidence="13" key="1">
    <citation type="journal article" date="1996" name="Mech. Dev.">
        <title>Very early and transient vegetal-plate expression of SpKrox1, a Kruppel/Krox gene from Stronglyocentrotus purpuratus.</title>
        <authorList>
            <person name="Wang W."/>
            <person name="Wikramanayake A.H."/>
            <person name="Gonzalez-Rimbau M."/>
            <person name="Vlahou A."/>
            <person name="Flytzanis C.N."/>
            <person name="Klein W.H."/>
        </authorList>
    </citation>
    <scope>NUCLEOTIDE SEQUENCE</scope>
</reference>
<dbReference type="InterPro" id="IPR036236">
    <property type="entry name" value="Znf_C2H2_sf"/>
</dbReference>
<feature type="domain" description="C2H2-type" evidence="11">
    <location>
        <begin position="492"/>
        <end position="514"/>
    </location>
</feature>
<dbReference type="InterPro" id="IPR016608">
    <property type="entry name" value="PRDM1"/>
</dbReference>
<feature type="domain" description="C2H2-type" evidence="11">
    <location>
        <begin position="408"/>
        <end position="435"/>
    </location>
</feature>
<dbReference type="SMART" id="SM00355">
    <property type="entry name" value="ZnF_C2H2"/>
    <property type="match status" value="4"/>
</dbReference>
<evidence type="ECO:0000256" key="5">
    <source>
        <dbReference type="ARBA" id="ARBA00022833"/>
    </source>
</evidence>
<dbReference type="InterPro" id="IPR046341">
    <property type="entry name" value="SET_dom_sf"/>
</dbReference>
<dbReference type="Gene3D" id="3.30.160.60">
    <property type="entry name" value="Classic Zinc Finger"/>
    <property type="match status" value="4"/>
</dbReference>
<dbReference type="FunFam" id="3.30.160.60:FF:001272">
    <property type="entry name" value="Zinc finger protein 683"/>
    <property type="match status" value="1"/>
</dbReference>
<dbReference type="PANTHER" id="PTHR16515:SF59">
    <property type="entry name" value="PR DOMAIN ZINC FINGER PROTEIN 1"/>
    <property type="match status" value="1"/>
</dbReference>
<dbReference type="InterPro" id="IPR044413">
    <property type="entry name" value="PRDM1_PR-SET"/>
</dbReference>
<dbReference type="SUPFAM" id="SSF57667">
    <property type="entry name" value="beta-beta-alpha zinc fingers"/>
    <property type="match status" value="2"/>
</dbReference>
<dbReference type="Pfam" id="PF13912">
    <property type="entry name" value="zf-C2H2_6"/>
    <property type="match status" value="1"/>
</dbReference>
<evidence type="ECO:0000259" key="12">
    <source>
        <dbReference type="PROSITE" id="PS50280"/>
    </source>
</evidence>
<feature type="region of interest" description="Disordered" evidence="10">
    <location>
        <begin position="660"/>
        <end position="679"/>
    </location>
</feature>
<reference evidence="13" key="2">
    <citation type="submission" date="2000-02" db="EMBL/GenBank/DDBJ databases">
        <authorList>
            <person name="Wang W."/>
        </authorList>
    </citation>
    <scope>NUCLEOTIDE SEQUENCE</scope>
</reference>
<dbReference type="PANTHER" id="PTHR16515">
    <property type="entry name" value="PR DOMAIN ZINC FINGER PROTEIN"/>
    <property type="match status" value="1"/>
</dbReference>
<evidence type="ECO:0000313" key="13">
    <source>
        <dbReference type="EMBL" id="AAF30407.1"/>
    </source>
</evidence>
<evidence type="ECO:0000256" key="2">
    <source>
        <dbReference type="ARBA" id="ARBA00022723"/>
    </source>
</evidence>
<dbReference type="Pfam" id="PF21549">
    <property type="entry name" value="PRDM2_PR"/>
    <property type="match status" value="1"/>
</dbReference>
<dbReference type="InterPro" id="IPR050331">
    <property type="entry name" value="Zinc_finger"/>
</dbReference>
<dbReference type="SMART" id="SM00317">
    <property type="entry name" value="SET"/>
    <property type="match status" value="1"/>
</dbReference>
<dbReference type="InterPro" id="IPR001214">
    <property type="entry name" value="SET_dom"/>
</dbReference>
<feature type="domain" description="C2H2-type" evidence="11">
    <location>
        <begin position="464"/>
        <end position="491"/>
    </location>
</feature>
<dbReference type="EMBL" id="AF102558">
    <property type="protein sequence ID" value="AAF30407.1"/>
    <property type="molecule type" value="mRNA"/>
</dbReference>
<dbReference type="PROSITE" id="PS50157">
    <property type="entry name" value="ZINC_FINGER_C2H2_2"/>
    <property type="match status" value="4"/>
</dbReference>
<evidence type="ECO:0000256" key="10">
    <source>
        <dbReference type="SAM" id="MobiDB-lite"/>
    </source>
</evidence>
<feature type="compositionally biased region" description="Low complexity" evidence="10">
    <location>
        <begin position="270"/>
        <end position="279"/>
    </location>
</feature>
<dbReference type="HOGENOM" id="CLU_369334_0_0_1"/>
<evidence type="ECO:0000256" key="1">
    <source>
        <dbReference type="ARBA" id="ARBA00004123"/>
    </source>
</evidence>
<dbReference type="CDD" id="cd19187">
    <property type="entry name" value="PR-SET_PRDM1"/>
    <property type="match status" value="1"/>
</dbReference>
<dbReference type="AlphaFoldDB" id="Q9N2R2"/>
<comment type="subcellular location">
    <subcellularLocation>
        <location evidence="1">Nucleus</location>
    </subcellularLocation>
</comment>
<keyword evidence="7" id="KW-0804">Transcription</keyword>
<dbReference type="KEGG" id="spu:751833"/>
<feature type="domain" description="SET" evidence="12">
    <location>
        <begin position="33"/>
        <end position="159"/>
    </location>
</feature>
<evidence type="ECO:0000256" key="9">
    <source>
        <dbReference type="PROSITE-ProRule" id="PRU00042"/>
    </source>
</evidence>
<dbReference type="PIRSF" id="PIRSF013212">
    <property type="entry name" value="PRDM1"/>
    <property type="match status" value="1"/>
</dbReference>
<keyword evidence="2" id="KW-0479">Metal-binding</keyword>
<keyword evidence="5" id="KW-0862">Zinc</keyword>
<dbReference type="InterPro" id="IPR013087">
    <property type="entry name" value="Znf_C2H2_type"/>
</dbReference>
<dbReference type="FunFam" id="3.30.160.60:FF:003999">
    <property type="match status" value="1"/>
</dbReference>
<evidence type="ECO:0000256" key="3">
    <source>
        <dbReference type="ARBA" id="ARBA00022737"/>
    </source>
</evidence>
<dbReference type="OrthoDB" id="7327383at2759"/>
<name>Q9N2R2_STRPU</name>
<feature type="region of interest" description="Disordered" evidence="10">
    <location>
        <begin position="555"/>
        <end position="577"/>
    </location>
</feature>
<feature type="domain" description="C2H2-type" evidence="11">
    <location>
        <begin position="436"/>
        <end position="463"/>
    </location>
</feature>
<evidence type="ECO:0000256" key="7">
    <source>
        <dbReference type="ARBA" id="ARBA00023163"/>
    </source>
</evidence>
<keyword evidence="8" id="KW-0539">Nucleus</keyword>
<dbReference type="GO" id="GO:0048869">
    <property type="term" value="P:cellular developmental process"/>
    <property type="evidence" value="ECO:0007669"/>
    <property type="project" value="InterPro"/>
</dbReference>
<feature type="region of interest" description="Disordered" evidence="10">
    <location>
        <begin position="254"/>
        <end position="279"/>
    </location>
</feature>
<dbReference type="SUPFAM" id="SSF82199">
    <property type="entry name" value="SET domain"/>
    <property type="match status" value="1"/>
</dbReference>
<sequence>MGCNDNAVPSDMTEVDYQKKCIYEVKDPERDPASTESRSVTSLPGNLRFKRRDEQVVGVLADEYIPKGTRFGPLAGKIYREEEVPEDANKKYFWRIYNGQKFVHYIDGFNKKRSNWMQYVSPAGASAEQNIVACQYKTDIFFYTTKAVEPGQELFVWYCTEFAKRLEKPVVASRASPVMKREPAVPVPAPSEDVLDFSRRPHQLSSTVNDVKSSFPMSSSLARGSSDHLAAEAGVSKTLYPSLPPTFAFSHRVGCSPPGTDIKQEPPSPTSTSPMGSSTLLPTQPAIPMSRMYPTSGAPVVVPLPMYGLSPNYISTAGGLTLLASQPIYSMPSSRMMDSRSLELTKNRHIQPKPLLNQPLADSNGYLSEHEASMKQDVSRRVRRSSNPNYGHRALGYELPRRNGKIVYECNVCKREFGQLSNLKVHLRVHTGEKPFSCDLCGKGFTQFAHLQKHHLVHTGEKPHCCHVCEKRFSSTSNLKTHMRLHSGDKPYNCKECPAKFNQQVHLRLHKKAHLEGNVELFMDFSDDADTPSTDGSVIAGLQDHLASTEVTDYFGNTDVTSPSSRDRLDDDEEDDEGKLIIQESGRSLETSPMGYMFRSDAMDETSQELCDSPLDWSHRVQLQRRRRRRMEVTKTDQDQSAAFESKDNVALPLRSELTEATSHATKRSHPELEFGSRSKLSKSNPALKLENVVQKILNRTNKSYELLLKSNNLIWSGCSLWLVNAKFTNVREMLKLESWFSDLFNVLWIWIRLEIDNQENKQFGCYEQCQHRNKHNNISQQTHNILFERTICIYIKYCQLYDRCMNKLLIILKSLRQNKPIMTINELVPYSAESSLFC</sequence>
<accession>Q9N2R2</accession>
<dbReference type="PROSITE" id="PS00028">
    <property type="entry name" value="ZINC_FINGER_C2H2_1"/>
    <property type="match status" value="4"/>
</dbReference>
<dbReference type="GO" id="GO:0005634">
    <property type="term" value="C:nucleus"/>
    <property type="evidence" value="ECO:0007669"/>
    <property type="project" value="UniProtKB-SubCell"/>
</dbReference>
<proteinExistence type="evidence at transcript level"/>
<evidence type="ECO:0000256" key="6">
    <source>
        <dbReference type="ARBA" id="ARBA00023015"/>
    </source>
</evidence>
<dbReference type="GO" id="GO:0008270">
    <property type="term" value="F:zinc ion binding"/>
    <property type="evidence" value="ECO:0007669"/>
    <property type="project" value="UniProtKB-KW"/>
</dbReference>
<keyword evidence="6" id="KW-0805">Transcription regulation</keyword>
<dbReference type="PROSITE" id="PS50280">
    <property type="entry name" value="SET"/>
    <property type="match status" value="1"/>
</dbReference>